<evidence type="ECO:0000313" key="20">
    <source>
        <dbReference type="EMBL" id="CAH1399346.1"/>
    </source>
</evidence>
<evidence type="ECO:0000256" key="7">
    <source>
        <dbReference type="ARBA" id="ARBA00022787"/>
    </source>
</evidence>
<dbReference type="AlphaFoldDB" id="A0A9P0HC91"/>
<keyword evidence="7" id="KW-1000">Mitochondrion outer membrane</keyword>
<dbReference type="InterPro" id="IPR018253">
    <property type="entry name" value="DnaJ_domain_CS"/>
</dbReference>
<dbReference type="CDD" id="cd10719">
    <property type="entry name" value="DnaJ_zf"/>
    <property type="match status" value="1"/>
</dbReference>
<dbReference type="SUPFAM" id="SSF49493">
    <property type="entry name" value="HSP40/DnaJ peptide-binding domain"/>
    <property type="match status" value="1"/>
</dbReference>
<dbReference type="GO" id="GO:0005829">
    <property type="term" value="C:cytosol"/>
    <property type="evidence" value="ECO:0007669"/>
    <property type="project" value="UniProtKB-ARBA"/>
</dbReference>
<keyword evidence="21" id="KW-1185">Reference proteome</keyword>
<keyword evidence="2" id="KW-0217">Developmental protein</keyword>
<keyword evidence="13" id="KW-0143">Chaperone</keyword>
<dbReference type="InterPro" id="IPR036869">
    <property type="entry name" value="J_dom_sf"/>
</dbReference>
<dbReference type="GO" id="GO:0005102">
    <property type="term" value="F:signaling receptor binding"/>
    <property type="evidence" value="ECO:0007669"/>
    <property type="project" value="UniProtKB-ARBA"/>
</dbReference>
<dbReference type="Pfam" id="PF01556">
    <property type="entry name" value="DnaJ_C"/>
    <property type="match status" value="1"/>
</dbReference>
<dbReference type="GO" id="GO:0031072">
    <property type="term" value="F:heat shock protein binding"/>
    <property type="evidence" value="ECO:0007669"/>
    <property type="project" value="InterPro"/>
</dbReference>
<keyword evidence="12" id="KW-0472">Membrane</keyword>
<dbReference type="GO" id="GO:0005524">
    <property type="term" value="F:ATP binding"/>
    <property type="evidence" value="ECO:0007669"/>
    <property type="project" value="InterPro"/>
</dbReference>
<comment type="subcellular location">
    <subcellularLocation>
        <location evidence="1">Mitochondrion outer membrane</location>
    </subcellularLocation>
</comment>
<dbReference type="OrthoDB" id="10256793at2759"/>
<dbReference type="Gene3D" id="2.60.260.20">
    <property type="entry name" value="Urease metallochaperone UreE, N-terminal domain"/>
    <property type="match status" value="2"/>
</dbReference>
<dbReference type="GO" id="GO:0007005">
    <property type="term" value="P:mitochondrion organization"/>
    <property type="evidence" value="ECO:0007669"/>
    <property type="project" value="TreeGrafter"/>
</dbReference>
<evidence type="ECO:0000256" key="6">
    <source>
        <dbReference type="ARBA" id="ARBA00022771"/>
    </source>
</evidence>
<dbReference type="Proteomes" id="UP001152798">
    <property type="component" value="Chromosome 4"/>
</dbReference>
<evidence type="ECO:0000256" key="5">
    <source>
        <dbReference type="ARBA" id="ARBA00022737"/>
    </source>
</evidence>
<dbReference type="Pfam" id="PF00684">
    <property type="entry name" value="DnaJ_CXXCXGXG"/>
    <property type="match status" value="1"/>
</dbReference>
<evidence type="ECO:0000259" key="19">
    <source>
        <dbReference type="PROSITE" id="PS51188"/>
    </source>
</evidence>
<protein>
    <recommendedName>
        <fullName evidence="15">DnaJ homolog l(2)tid, mitochondrial</fullName>
    </recommendedName>
    <alternativeName>
        <fullName evidence="14">Protein lethal(2)tumorous imaginal discs</fullName>
    </alternativeName>
</protein>
<evidence type="ECO:0000256" key="1">
    <source>
        <dbReference type="ARBA" id="ARBA00004294"/>
    </source>
</evidence>
<feature type="zinc finger region" description="CR-type" evidence="16">
    <location>
        <begin position="225"/>
        <end position="303"/>
    </location>
</feature>
<dbReference type="PROSITE" id="PS51188">
    <property type="entry name" value="ZF_CR"/>
    <property type="match status" value="1"/>
</dbReference>
<evidence type="ECO:0000256" key="13">
    <source>
        <dbReference type="ARBA" id="ARBA00023186"/>
    </source>
</evidence>
<dbReference type="InterPro" id="IPR036410">
    <property type="entry name" value="HSP_DnaJ_Cys-rich_dom_sf"/>
</dbReference>
<proteinExistence type="inferred from homology"/>
<dbReference type="HAMAP" id="MF_01152">
    <property type="entry name" value="DnaJ"/>
    <property type="match status" value="1"/>
</dbReference>
<dbReference type="InterPro" id="IPR012724">
    <property type="entry name" value="DnaJ"/>
</dbReference>
<dbReference type="Pfam" id="PF00226">
    <property type="entry name" value="DnaJ"/>
    <property type="match status" value="1"/>
</dbReference>
<dbReference type="CDD" id="cd10747">
    <property type="entry name" value="DnaJ_C"/>
    <property type="match status" value="1"/>
</dbReference>
<feature type="domain" description="CR-type" evidence="19">
    <location>
        <begin position="225"/>
        <end position="303"/>
    </location>
</feature>
<evidence type="ECO:0000259" key="18">
    <source>
        <dbReference type="PROSITE" id="PS50076"/>
    </source>
</evidence>
<evidence type="ECO:0000256" key="14">
    <source>
        <dbReference type="ARBA" id="ARBA00080150"/>
    </source>
</evidence>
<dbReference type="CDD" id="cd06257">
    <property type="entry name" value="DnaJ"/>
    <property type="match status" value="1"/>
</dbReference>
<evidence type="ECO:0000256" key="9">
    <source>
        <dbReference type="ARBA" id="ARBA00022946"/>
    </source>
</evidence>
<keyword evidence="10" id="KW-0007">Acetylation</keyword>
<dbReference type="Gene3D" id="1.10.287.110">
    <property type="entry name" value="DnaJ domain"/>
    <property type="match status" value="1"/>
</dbReference>
<evidence type="ECO:0000256" key="12">
    <source>
        <dbReference type="ARBA" id="ARBA00023136"/>
    </source>
</evidence>
<evidence type="ECO:0000256" key="16">
    <source>
        <dbReference type="PROSITE-ProRule" id="PRU00546"/>
    </source>
</evidence>
<gene>
    <name evidence="20" type="ORF">NEZAVI_LOCUS8814</name>
</gene>
<reference evidence="20" key="1">
    <citation type="submission" date="2022-01" db="EMBL/GenBank/DDBJ databases">
        <authorList>
            <person name="King R."/>
        </authorList>
    </citation>
    <scope>NUCLEOTIDE SEQUENCE</scope>
</reference>
<dbReference type="GO" id="GO:0051082">
    <property type="term" value="F:unfolded protein binding"/>
    <property type="evidence" value="ECO:0007669"/>
    <property type="project" value="InterPro"/>
</dbReference>
<dbReference type="GO" id="GO:0006457">
    <property type="term" value="P:protein folding"/>
    <property type="evidence" value="ECO:0007669"/>
    <property type="project" value="InterPro"/>
</dbReference>
<dbReference type="EMBL" id="OV725080">
    <property type="protein sequence ID" value="CAH1399346.1"/>
    <property type="molecule type" value="Genomic_DNA"/>
</dbReference>
<keyword evidence="6 16" id="KW-0863">Zinc-finger</keyword>
<dbReference type="PANTHER" id="PTHR44145">
    <property type="entry name" value="DNAJ HOMOLOG SUBFAMILY A MEMBER 3, MITOCHONDRIAL"/>
    <property type="match status" value="1"/>
</dbReference>
<dbReference type="FunFam" id="1.10.287.110:FF:000075">
    <property type="entry name" value="Uncharacterized protein, isoform D"/>
    <property type="match status" value="1"/>
</dbReference>
<evidence type="ECO:0000256" key="3">
    <source>
        <dbReference type="ARBA" id="ARBA00022481"/>
    </source>
</evidence>
<dbReference type="PROSITE" id="PS50076">
    <property type="entry name" value="DNAJ_2"/>
    <property type="match status" value="1"/>
</dbReference>
<evidence type="ECO:0000256" key="10">
    <source>
        <dbReference type="ARBA" id="ARBA00022990"/>
    </source>
</evidence>
<dbReference type="InterPro" id="IPR001623">
    <property type="entry name" value="DnaJ_domain"/>
</dbReference>
<evidence type="ECO:0000256" key="15">
    <source>
        <dbReference type="ARBA" id="ARBA00093620"/>
    </source>
</evidence>
<accession>A0A9P0HC91</accession>
<dbReference type="FunFam" id="2.60.260.20:FF:000005">
    <property type="entry name" value="Chaperone protein dnaJ 1, mitochondrial"/>
    <property type="match status" value="1"/>
</dbReference>
<evidence type="ECO:0000256" key="8">
    <source>
        <dbReference type="ARBA" id="ARBA00022833"/>
    </source>
</evidence>
<dbReference type="InterPro" id="IPR008971">
    <property type="entry name" value="HSP40/DnaJ_pept-bd"/>
</dbReference>
<keyword evidence="11" id="KW-0496">Mitochondrion</keyword>
<evidence type="ECO:0000256" key="2">
    <source>
        <dbReference type="ARBA" id="ARBA00022473"/>
    </source>
</evidence>
<evidence type="ECO:0000256" key="4">
    <source>
        <dbReference type="ARBA" id="ARBA00022723"/>
    </source>
</evidence>
<dbReference type="GO" id="GO:0009408">
    <property type="term" value="P:response to heat"/>
    <property type="evidence" value="ECO:0007669"/>
    <property type="project" value="InterPro"/>
</dbReference>
<evidence type="ECO:0000256" key="11">
    <source>
        <dbReference type="ARBA" id="ARBA00023128"/>
    </source>
</evidence>
<dbReference type="PANTHER" id="PTHR44145:SF3">
    <property type="entry name" value="DNAJ HOMOLOG SUBFAMILY A MEMBER 3, MITOCHONDRIAL"/>
    <property type="match status" value="1"/>
</dbReference>
<dbReference type="GO" id="GO:0005741">
    <property type="term" value="C:mitochondrial outer membrane"/>
    <property type="evidence" value="ECO:0007669"/>
    <property type="project" value="UniProtKB-SubCell"/>
</dbReference>
<evidence type="ECO:0000256" key="17">
    <source>
        <dbReference type="SAM" id="MobiDB-lite"/>
    </source>
</evidence>
<dbReference type="PRINTS" id="PR00625">
    <property type="entry name" value="JDOMAIN"/>
</dbReference>
<dbReference type="InterPro" id="IPR051938">
    <property type="entry name" value="Apopto_cytoskel_mod"/>
</dbReference>
<dbReference type="SUPFAM" id="SSF46565">
    <property type="entry name" value="Chaperone J-domain"/>
    <property type="match status" value="1"/>
</dbReference>
<evidence type="ECO:0000313" key="21">
    <source>
        <dbReference type="Proteomes" id="UP001152798"/>
    </source>
</evidence>
<dbReference type="SMART" id="SM00271">
    <property type="entry name" value="DnaJ"/>
    <property type="match status" value="1"/>
</dbReference>
<dbReference type="Gene3D" id="2.10.230.10">
    <property type="entry name" value="Heat shock protein DnaJ, cysteine-rich domain"/>
    <property type="match status" value="1"/>
</dbReference>
<dbReference type="InterPro" id="IPR002939">
    <property type="entry name" value="DnaJ_C"/>
</dbReference>
<sequence length="481" mass="53420">MAATRPLCNYFRFKHVNFSFLNLSNQVHIRFIHKCCDPRLTSSFLFRKPRKYNNCLVAFLAHSTDGGNSKSFHTSRPLSKRDYYEILGISRNSAAKDIKKAYYQLAKKYHPDTNKNDPNAAKKFQEVSEAYEVLSDENKRKQYDQWGTTSEQMGMGGGGGPRGDMGGFNWQYRATIDPQELFRKIFGETPFGGGLGFDDFAESKFGFGSAEEVILKLTFSQAARGVNKDILVNVVEVCSKCHGSRSEPGTRPVRCTYCNGTGFETISTGPFMMRSTCRYCHGTKMMIKFPCTECEGKGSTVQRKKITIPVPAGVEDGQTIRMSVGQKELFVTFQVEKSDYFRRDEADVHTDAEVSLSQALLGGTIKIQGVYEDHFIQISPGTGSHTRIRLGGKGLKRPSGGSGDHYVHIKINVPKHLSEKQKSLVESYARLEEGTPGTIRGISDKVNGKASDSQEQPMAGSEVKTKPKPGILAKLKNAIFG</sequence>
<dbReference type="SUPFAM" id="SSF57938">
    <property type="entry name" value="DnaJ/Hsp40 cysteine-rich domain"/>
    <property type="match status" value="1"/>
</dbReference>
<feature type="region of interest" description="Disordered" evidence="17">
    <location>
        <begin position="436"/>
        <end position="468"/>
    </location>
</feature>
<keyword evidence="4 16" id="KW-0479">Metal-binding</keyword>
<keyword evidence="5" id="KW-0677">Repeat</keyword>
<keyword evidence="9" id="KW-0809">Transit peptide</keyword>
<dbReference type="PROSITE" id="PS00636">
    <property type="entry name" value="DNAJ_1"/>
    <property type="match status" value="1"/>
</dbReference>
<dbReference type="GO" id="GO:0043066">
    <property type="term" value="P:negative regulation of apoptotic process"/>
    <property type="evidence" value="ECO:0007669"/>
    <property type="project" value="TreeGrafter"/>
</dbReference>
<keyword evidence="3" id="KW-0488">Methylation</keyword>
<organism evidence="20 21">
    <name type="scientific">Nezara viridula</name>
    <name type="common">Southern green stink bug</name>
    <name type="synonym">Cimex viridulus</name>
    <dbReference type="NCBI Taxonomy" id="85310"/>
    <lineage>
        <taxon>Eukaryota</taxon>
        <taxon>Metazoa</taxon>
        <taxon>Ecdysozoa</taxon>
        <taxon>Arthropoda</taxon>
        <taxon>Hexapoda</taxon>
        <taxon>Insecta</taxon>
        <taxon>Pterygota</taxon>
        <taxon>Neoptera</taxon>
        <taxon>Paraneoptera</taxon>
        <taxon>Hemiptera</taxon>
        <taxon>Heteroptera</taxon>
        <taxon>Panheteroptera</taxon>
        <taxon>Pentatomomorpha</taxon>
        <taxon>Pentatomoidea</taxon>
        <taxon>Pentatomidae</taxon>
        <taxon>Pentatominae</taxon>
        <taxon>Nezara</taxon>
    </lineage>
</organism>
<feature type="domain" description="J" evidence="18">
    <location>
        <begin position="82"/>
        <end position="147"/>
    </location>
</feature>
<keyword evidence="8 16" id="KW-0862">Zinc</keyword>
<dbReference type="GO" id="GO:0008270">
    <property type="term" value="F:zinc ion binding"/>
    <property type="evidence" value="ECO:0007669"/>
    <property type="project" value="UniProtKB-KW"/>
</dbReference>
<name>A0A9P0HC91_NEZVI</name>
<dbReference type="InterPro" id="IPR001305">
    <property type="entry name" value="HSP_DnaJ_Cys-rich_dom"/>
</dbReference>
<dbReference type="FunFam" id="2.10.230.10:FF:000003">
    <property type="entry name" value="dnaJ homolog subfamily A member 3, mitochondrial"/>
    <property type="match status" value="1"/>
</dbReference>